<reference evidence="1" key="1">
    <citation type="submission" date="2020-06" db="EMBL/GenBank/DDBJ databases">
        <authorList>
            <person name="Li T."/>
            <person name="Hu X."/>
            <person name="Zhang T."/>
            <person name="Song X."/>
            <person name="Zhang H."/>
            <person name="Dai N."/>
            <person name="Sheng W."/>
            <person name="Hou X."/>
            <person name="Wei L."/>
        </authorList>
    </citation>
    <scope>NUCLEOTIDE SEQUENCE</scope>
    <source>
        <strain evidence="1">3651</strain>
        <tissue evidence="1">Leaf</tissue>
    </source>
</reference>
<accession>A0AAE1XLW7</accession>
<protein>
    <submittedName>
        <fullName evidence="1">Uncharacterized protein</fullName>
    </submittedName>
</protein>
<keyword evidence="2" id="KW-1185">Reference proteome</keyword>
<organism evidence="1 2">
    <name type="scientific">Sesamum alatum</name>
    <dbReference type="NCBI Taxonomy" id="300844"/>
    <lineage>
        <taxon>Eukaryota</taxon>
        <taxon>Viridiplantae</taxon>
        <taxon>Streptophyta</taxon>
        <taxon>Embryophyta</taxon>
        <taxon>Tracheophyta</taxon>
        <taxon>Spermatophyta</taxon>
        <taxon>Magnoliopsida</taxon>
        <taxon>eudicotyledons</taxon>
        <taxon>Gunneridae</taxon>
        <taxon>Pentapetalae</taxon>
        <taxon>asterids</taxon>
        <taxon>lamiids</taxon>
        <taxon>Lamiales</taxon>
        <taxon>Pedaliaceae</taxon>
        <taxon>Sesamum</taxon>
    </lineage>
</organism>
<dbReference type="AlphaFoldDB" id="A0AAE1XLW7"/>
<dbReference type="PANTHER" id="PTHR36755">
    <property type="entry name" value="PROTEIN, PUTATIVE-RELATED"/>
    <property type="match status" value="1"/>
</dbReference>
<sequence>MLYYFSNHIVVTPFSYRGEGLVCMDMVGLYPINFSESQHRLSLDIMSVKPTVALRAILVGGIAAFAKIGGAMKAAGGAKIGAAAAAVTAAATAAVSGSKQDPNSAPPQSSK</sequence>
<evidence type="ECO:0000313" key="2">
    <source>
        <dbReference type="Proteomes" id="UP001293254"/>
    </source>
</evidence>
<dbReference type="Proteomes" id="UP001293254">
    <property type="component" value="Unassembled WGS sequence"/>
</dbReference>
<comment type="caution">
    <text evidence="1">The sequence shown here is derived from an EMBL/GenBank/DDBJ whole genome shotgun (WGS) entry which is preliminary data.</text>
</comment>
<reference evidence="1" key="2">
    <citation type="journal article" date="2024" name="Plant">
        <title>Genomic evolution and insights into agronomic trait innovations of Sesamum species.</title>
        <authorList>
            <person name="Miao H."/>
            <person name="Wang L."/>
            <person name="Qu L."/>
            <person name="Liu H."/>
            <person name="Sun Y."/>
            <person name="Le M."/>
            <person name="Wang Q."/>
            <person name="Wei S."/>
            <person name="Zheng Y."/>
            <person name="Lin W."/>
            <person name="Duan Y."/>
            <person name="Cao H."/>
            <person name="Xiong S."/>
            <person name="Wang X."/>
            <person name="Wei L."/>
            <person name="Li C."/>
            <person name="Ma Q."/>
            <person name="Ju M."/>
            <person name="Zhao R."/>
            <person name="Li G."/>
            <person name="Mu C."/>
            <person name="Tian Q."/>
            <person name="Mei H."/>
            <person name="Zhang T."/>
            <person name="Gao T."/>
            <person name="Zhang H."/>
        </authorList>
    </citation>
    <scope>NUCLEOTIDE SEQUENCE</scope>
    <source>
        <strain evidence="1">3651</strain>
    </source>
</reference>
<name>A0AAE1XLW7_9LAMI</name>
<dbReference type="PANTHER" id="PTHR36755:SF1">
    <property type="entry name" value="OS06G0149300 PROTEIN"/>
    <property type="match status" value="1"/>
</dbReference>
<gene>
    <name evidence="1" type="ORF">Salat_2791500</name>
</gene>
<dbReference type="EMBL" id="JACGWO010000012">
    <property type="protein sequence ID" value="KAK4413787.1"/>
    <property type="molecule type" value="Genomic_DNA"/>
</dbReference>
<proteinExistence type="predicted"/>
<evidence type="ECO:0000313" key="1">
    <source>
        <dbReference type="EMBL" id="KAK4413787.1"/>
    </source>
</evidence>